<accession>A0AAW1BRY3</accession>
<dbReference type="PANTHER" id="PTHR19303">
    <property type="entry name" value="TRANSPOSON"/>
    <property type="match status" value="1"/>
</dbReference>
<dbReference type="Pfam" id="PF03221">
    <property type="entry name" value="HTH_Tnp_Tc5"/>
    <property type="match status" value="1"/>
</dbReference>
<dbReference type="EMBL" id="JAOTOJ010000003">
    <property type="protein sequence ID" value="KAK9404800.1"/>
    <property type="molecule type" value="Genomic_DNA"/>
</dbReference>
<gene>
    <name evidence="3" type="ORF">NXF25_009627</name>
</gene>
<dbReference type="AlphaFoldDB" id="A0AAW1BRY3"/>
<proteinExistence type="predicted"/>
<dbReference type="GO" id="GO:0003677">
    <property type="term" value="F:DNA binding"/>
    <property type="evidence" value="ECO:0007669"/>
    <property type="project" value="UniProtKB-KW"/>
</dbReference>
<sequence>MEHNNCTAARQYGVTEKMVRDWKANEKALKSMPRGKCALRRGTSHWPELKKHVADMVNEHRQNGYVVTRNKICLFALQWTKSNRDHSNRFKATVSWCTRFLGRHNMVLRQKMKIAQKLSADLDSKVNSFHRYVIKQCTKHGYALSSIGNMDETPMNFDMVGNKTVHQKGEKTILIKTTGHEKSSFTVVLGCTADGAKLRPMIIFKRKTMPKLKFAVGCFVHMNEKGWMDEERVKLWLDNVWSRRPGGLIEKRSLLVWAHLTPSTKQRLARIKTDAAVIPAGLTSLVQPLDVCLNKPFKDRIREQCNEWLVSGEKSFTKGGNMHAPVGCFVQVCRTSLE</sequence>
<dbReference type="GO" id="GO:0005634">
    <property type="term" value="C:nucleus"/>
    <property type="evidence" value="ECO:0007669"/>
    <property type="project" value="TreeGrafter"/>
</dbReference>
<organism evidence="3 4">
    <name type="scientific">Crotalus adamanteus</name>
    <name type="common">Eastern diamondback rattlesnake</name>
    <dbReference type="NCBI Taxonomy" id="8729"/>
    <lineage>
        <taxon>Eukaryota</taxon>
        <taxon>Metazoa</taxon>
        <taxon>Chordata</taxon>
        <taxon>Craniata</taxon>
        <taxon>Vertebrata</taxon>
        <taxon>Euteleostomi</taxon>
        <taxon>Lepidosauria</taxon>
        <taxon>Squamata</taxon>
        <taxon>Bifurcata</taxon>
        <taxon>Unidentata</taxon>
        <taxon>Episquamata</taxon>
        <taxon>Toxicofera</taxon>
        <taxon>Serpentes</taxon>
        <taxon>Colubroidea</taxon>
        <taxon>Viperidae</taxon>
        <taxon>Crotalinae</taxon>
        <taxon>Crotalus</taxon>
    </lineage>
</organism>
<dbReference type="InterPro" id="IPR006600">
    <property type="entry name" value="HTH_CenpB_DNA-bd_dom"/>
</dbReference>
<dbReference type="InterPro" id="IPR050863">
    <property type="entry name" value="CenT-Element_Derived"/>
</dbReference>
<dbReference type="Proteomes" id="UP001474421">
    <property type="component" value="Unassembled WGS sequence"/>
</dbReference>
<reference evidence="3 4" key="1">
    <citation type="journal article" date="2024" name="Proc. Natl. Acad. Sci. U.S.A.">
        <title>The genetic regulatory architecture and epigenomic basis for age-related changes in rattlesnake venom.</title>
        <authorList>
            <person name="Hogan M.P."/>
            <person name="Holding M.L."/>
            <person name="Nystrom G.S."/>
            <person name="Colston T.J."/>
            <person name="Bartlett D.A."/>
            <person name="Mason A.J."/>
            <person name="Ellsworth S.A."/>
            <person name="Rautsaw R.M."/>
            <person name="Lawrence K.C."/>
            <person name="Strickland J.L."/>
            <person name="He B."/>
            <person name="Fraser P."/>
            <person name="Margres M.J."/>
            <person name="Gilbert D.M."/>
            <person name="Gibbs H.L."/>
            <person name="Parkinson C.L."/>
            <person name="Rokyta D.R."/>
        </authorList>
    </citation>
    <scope>NUCLEOTIDE SEQUENCE [LARGE SCALE GENOMIC DNA]</scope>
    <source>
        <strain evidence="3">DRR0105</strain>
    </source>
</reference>
<evidence type="ECO:0000259" key="2">
    <source>
        <dbReference type="PROSITE" id="PS51253"/>
    </source>
</evidence>
<dbReference type="PANTHER" id="PTHR19303:SF74">
    <property type="entry name" value="POGO TRANSPOSABLE ELEMENT WITH KRAB DOMAIN"/>
    <property type="match status" value="1"/>
</dbReference>
<dbReference type="InterPro" id="IPR009057">
    <property type="entry name" value="Homeodomain-like_sf"/>
</dbReference>
<evidence type="ECO:0000256" key="1">
    <source>
        <dbReference type="ARBA" id="ARBA00023125"/>
    </source>
</evidence>
<keyword evidence="1" id="KW-0238">DNA-binding</keyword>
<protein>
    <recommendedName>
        <fullName evidence="2">HTH CENPB-type domain-containing protein</fullName>
    </recommendedName>
</protein>
<dbReference type="Gene3D" id="1.10.10.60">
    <property type="entry name" value="Homeodomain-like"/>
    <property type="match status" value="1"/>
</dbReference>
<evidence type="ECO:0000313" key="3">
    <source>
        <dbReference type="EMBL" id="KAK9404800.1"/>
    </source>
</evidence>
<dbReference type="Pfam" id="PF09607">
    <property type="entry name" value="BrkDBD"/>
    <property type="match status" value="1"/>
</dbReference>
<evidence type="ECO:0000313" key="4">
    <source>
        <dbReference type="Proteomes" id="UP001474421"/>
    </source>
</evidence>
<comment type="caution">
    <text evidence="3">The sequence shown here is derived from an EMBL/GenBank/DDBJ whole genome shotgun (WGS) entry which is preliminary data.</text>
</comment>
<dbReference type="PROSITE" id="PS51253">
    <property type="entry name" value="HTH_CENPB"/>
    <property type="match status" value="1"/>
</dbReference>
<dbReference type="InterPro" id="IPR004875">
    <property type="entry name" value="DDE_SF_endonuclease_dom"/>
</dbReference>
<dbReference type="SUPFAM" id="SSF46689">
    <property type="entry name" value="Homeodomain-like"/>
    <property type="match status" value="1"/>
</dbReference>
<name>A0AAW1BRY3_CROAD</name>
<keyword evidence="4" id="KW-1185">Reference proteome</keyword>
<dbReference type="Pfam" id="PF03184">
    <property type="entry name" value="DDE_1"/>
    <property type="match status" value="1"/>
</dbReference>
<feature type="domain" description="HTH CENPB-type" evidence="2">
    <location>
        <begin position="37"/>
        <end position="110"/>
    </location>
</feature>
<dbReference type="InterPro" id="IPR018586">
    <property type="entry name" value="Brinker_DNA-bd"/>
</dbReference>